<evidence type="ECO:0000256" key="2">
    <source>
        <dbReference type="ARBA" id="ARBA00023002"/>
    </source>
</evidence>
<dbReference type="AlphaFoldDB" id="A0A5B9D836"/>
<keyword evidence="2" id="KW-0560">Oxidoreductase</keyword>
<evidence type="ECO:0000313" key="8">
    <source>
        <dbReference type="Proteomes" id="UP000321408"/>
    </source>
</evidence>
<dbReference type="GeneID" id="41328994"/>
<dbReference type="InterPro" id="IPR056798">
    <property type="entry name" value="ADH_Fe_C"/>
</dbReference>
<evidence type="ECO:0000259" key="6">
    <source>
        <dbReference type="Pfam" id="PF25137"/>
    </source>
</evidence>
<dbReference type="CDD" id="cd08551">
    <property type="entry name" value="Fe-ADH"/>
    <property type="match status" value="1"/>
</dbReference>
<dbReference type="Gene3D" id="1.20.1090.10">
    <property type="entry name" value="Dehydroquinate synthase-like - alpha domain"/>
    <property type="match status" value="1"/>
</dbReference>
<feature type="region of interest" description="Disordered" evidence="4">
    <location>
        <begin position="1"/>
        <end position="33"/>
    </location>
</feature>
<dbReference type="PANTHER" id="PTHR11496">
    <property type="entry name" value="ALCOHOL DEHYDROGENASE"/>
    <property type="match status" value="1"/>
</dbReference>
<evidence type="ECO:0000259" key="5">
    <source>
        <dbReference type="Pfam" id="PF00465"/>
    </source>
</evidence>
<keyword evidence="3" id="KW-0520">NAD</keyword>
<gene>
    <name evidence="7" type="ORF">DSAG12_00995</name>
</gene>
<proteinExistence type="inferred from homology"/>
<reference evidence="7 8" key="1">
    <citation type="journal article" date="2020" name="Nature">
        <title>Isolation of an archaeon at the prokaryote-eukaryote interface.</title>
        <authorList>
            <person name="Imachi H."/>
            <person name="Nobu M.K."/>
            <person name="Nakahara N."/>
            <person name="Morono Y."/>
            <person name="Ogawara M."/>
            <person name="Takaki Y."/>
            <person name="Takano Y."/>
            <person name="Uematsu K."/>
            <person name="Ikuta T."/>
            <person name="Ito M."/>
            <person name="Matsui Y."/>
            <person name="Miyazaki M."/>
            <person name="Murata K."/>
            <person name="Saito Y."/>
            <person name="Sakai S."/>
            <person name="Song C."/>
            <person name="Tasumi E."/>
            <person name="Yamanaka Y."/>
            <person name="Yamaguchi T."/>
            <person name="Kamagata Y."/>
            <person name="Tamaki H."/>
            <person name="Takai K."/>
        </authorList>
    </citation>
    <scope>NUCLEOTIDE SEQUENCE [LARGE SCALE GENOMIC DNA]</scope>
    <source>
        <strain evidence="7 8">MK-D1</strain>
    </source>
</reference>
<accession>A0A5B9D836</accession>
<feature type="domain" description="Alcohol dehydrogenase iron-type/glycerol dehydrogenase GldA" evidence="5">
    <location>
        <begin position="107"/>
        <end position="255"/>
    </location>
</feature>
<protein>
    <submittedName>
        <fullName evidence="7">Iron-containing alcohol dehydrogenase family protein</fullName>
    </submittedName>
</protein>
<dbReference type="KEGG" id="psyt:DSAG12_00995"/>
<dbReference type="Pfam" id="PF25137">
    <property type="entry name" value="ADH_Fe_C"/>
    <property type="match status" value="1"/>
</dbReference>
<keyword evidence="8" id="KW-1185">Reference proteome</keyword>
<dbReference type="FunFam" id="3.40.50.1970:FF:000003">
    <property type="entry name" value="Alcohol dehydrogenase, iron-containing"/>
    <property type="match status" value="1"/>
</dbReference>
<dbReference type="Gene3D" id="3.40.50.1970">
    <property type="match status" value="1"/>
</dbReference>
<dbReference type="InterPro" id="IPR018211">
    <property type="entry name" value="ADH_Fe_CS"/>
</dbReference>
<dbReference type="FunFam" id="1.20.1090.10:FF:000001">
    <property type="entry name" value="Aldehyde-alcohol dehydrogenase"/>
    <property type="match status" value="1"/>
</dbReference>
<dbReference type="SUPFAM" id="SSF56796">
    <property type="entry name" value="Dehydroquinate synthase-like"/>
    <property type="match status" value="1"/>
</dbReference>
<dbReference type="RefSeq" id="WP_147662092.1">
    <property type="nucleotide sequence ID" value="NZ_CP042905.2"/>
</dbReference>
<dbReference type="EMBL" id="CP042905">
    <property type="protein sequence ID" value="QEE15171.1"/>
    <property type="molecule type" value="Genomic_DNA"/>
</dbReference>
<dbReference type="GO" id="GO:0046872">
    <property type="term" value="F:metal ion binding"/>
    <property type="evidence" value="ECO:0007669"/>
    <property type="project" value="InterPro"/>
</dbReference>
<dbReference type="Proteomes" id="UP000321408">
    <property type="component" value="Chromosome"/>
</dbReference>
<dbReference type="OrthoDB" id="57329at2157"/>
<evidence type="ECO:0000256" key="3">
    <source>
        <dbReference type="ARBA" id="ARBA00023027"/>
    </source>
</evidence>
<dbReference type="Pfam" id="PF00465">
    <property type="entry name" value="Fe-ADH"/>
    <property type="match status" value="1"/>
</dbReference>
<feature type="domain" description="Fe-containing alcohol dehydrogenase-like C-terminal" evidence="6">
    <location>
        <begin position="266"/>
        <end position="466"/>
    </location>
</feature>
<sequence>MEESGKKMNEEINKEPDNQKDTDLDLENSEKEIEKQEKILTEKIQIKQEKSEELEKLPLPHIRWEDVVFSFPQPKIEFGKGVVKNVPKAIFNLLDPTLLHIKKAEIKRPKILIIIGHESVKKSGSLDKILQSCENNNIETIVFSCGKGEADVTMVNEAVEMALEEKVHFIVGIGGGSVMDVAKATAGIVTNGGLAEDYHEGKPFELPGLPFIAIPTTAGTGTEITNNAVLIDKTRGHKKSIRGSNLMSKYILLDPELSLKCPPEITASSGADALVQAIESYVSIKSHPLADIYALEAIFLILPNLRTVFDNGEDYAARSEMLLGSFFAGIALSNVGLGLVHGLAHPIGYKYNLPHGKVCGALLPYVIEYNLEYRADKYARIGRIFSQLDLFTKYEPEATDEKNSQRLASMIKELFSQIQIPLKLRDLGVLKEDFDWIIENTKGGSVNSNPRKPDPESLRELLEKAW</sequence>
<comment type="similarity">
    <text evidence="1">Belongs to the iron-containing alcohol dehydrogenase family.</text>
</comment>
<dbReference type="InterPro" id="IPR039697">
    <property type="entry name" value="Alcohol_dehydrogenase_Fe"/>
</dbReference>
<organism evidence="7 8">
    <name type="scientific">Promethearchaeum syntrophicum</name>
    <dbReference type="NCBI Taxonomy" id="2594042"/>
    <lineage>
        <taxon>Archaea</taxon>
        <taxon>Promethearchaeati</taxon>
        <taxon>Promethearchaeota</taxon>
        <taxon>Promethearchaeia</taxon>
        <taxon>Promethearchaeales</taxon>
        <taxon>Promethearchaeaceae</taxon>
        <taxon>Promethearchaeum</taxon>
    </lineage>
</organism>
<dbReference type="InterPro" id="IPR001670">
    <property type="entry name" value="ADH_Fe/GldA"/>
</dbReference>
<dbReference type="PROSITE" id="PS00913">
    <property type="entry name" value="ADH_IRON_1"/>
    <property type="match status" value="1"/>
</dbReference>
<evidence type="ECO:0000313" key="7">
    <source>
        <dbReference type="EMBL" id="QEE15171.1"/>
    </source>
</evidence>
<evidence type="ECO:0000256" key="1">
    <source>
        <dbReference type="ARBA" id="ARBA00007358"/>
    </source>
</evidence>
<evidence type="ECO:0000256" key="4">
    <source>
        <dbReference type="SAM" id="MobiDB-lite"/>
    </source>
</evidence>
<dbReference type="GO" id="GO:0004022">
    <property type="term" value="F:alcohol dehydrogenase (NAD+) activity"/>
    <property type="evidence" value="ECO:0007669"/>
    <property type="project" value="TreeGrafter"/>
</dbReference>
<name>A0A5B9D836_9ARCH</name>
<reference evidence="7 8" key="2">
    <citation type="journal article" date="2024" name="Int. J. Syst. Evol. Microbiol.">
        <title>Promethearchaeum syntrophicum gen. nov., sp. nov., an anaerobic, obligately syntrophic archaeon, the first isolate of the lineage 'Asgard' archaea, and proposal of the new archaeal phylum Promethearchaeota phyl. nov. and kingdom Promethearchaeati regn. nov.</title>
        <authorList>
            <person name="Imachi H."/>
            <person name="Nobu M.K."/>
            <person name="Kato S."/>
            <person name="Takaki Y."/>
            <person name="Miyazaki M."/>
            <person name="Miyata M."/>
            <person name="Ogawara M."/>
            <person name="Saito Y."/>
            <person name="Sakai S."/>
            <person name="Tahara Y.O."/>
            <person name="Takano Y."/>
            <person name="Tasumi E."/>
            <person name="Uematsu K."/>
            <person name="Yoshimura T."/>
            <person name="Itoh T."/>
            <person name="Ohkuma M."/>
            <person name="Takai K."/>
        </authorList>
    </citation>
    <scope>NUCLEOTIDE SEQUENCE [LARGE SCALE GENOMIC DNA]</scope>
    <source>
        <strain evidence="7 8">MK-D1</strain>
    </source>
</reference>
<dbReference type="PANTHER" id="PTHR11496:SF102">
    <property type="entry name" value="ALCOHOL DEHYDROGENASE 4"/>
    <property type="match status" value="1"/>
</dbReference>